<dbReference type="Proteomes" id="UP000016895">
    <property type="component" value="Chromosome 1"/>
</dbReference>
<proteinExistence type="predicted"/>
<evidence type="ECO:0000313" key="2">
    <source>
        <dbReference type="Proteomes" id="UP000016895"/>
    </source>
</evidence>
<gene>
    <name evidence="1" type="ORF">VIBNI_A3395</name>
</gene>
<evidence type="ECO:0008006" key="3">
    <source>
        <dbReference type="Google" id="ProtNLM"/>
    </source>
</evidence>
<accession>U4KHB1</accession>
<dbReference type="EMBL" id="FO203526">
    <property type="protein sequence ID" value="CCO59384.1"/>
    <property type="molecule type" value="Genomic_DNA"/>
</dbReference>
<protein>
    <recommendedName>
        <fullName evidence="3">JmjC domain-containing protein</fullName>
    </recommendedName>
</protein>
<organism evidence="1 2">
    <name type="scientific">Vibrio nigripulchritudo</name>
    <dbReference type="NCBI Taxonomy" id="28173"/>
    <lineage>
        <taxon>Bacteria</taxon>
        <taxon>Pseudomonadati</taxon>
        <taxon>Pseudomonadota</taxon>
        <taxon>Gammaproteobacteria</taxon>
        <taxon>Vibrionales</taxon>
        <taxon>Vibrionaceae</taxon>
        <taxon>Vibrio</taxon>
    </lineage>
</organism>
<dbReference type="KEGG" id="vni:VIBNI_A3395"/>
<keyword evidence="2" id="KW-1185">Reference proteome</keyword>
<dbReference type="STRING" id="28173.VIBNI_A3395"/>
<name>U4KHB1_9VIBR</name>
<reference evidence="1 2" key="1">
    <citation type="journal article" date="2013" name="ISME J.">
        <title>Comparative genomics of pathogenic lineages of Vibrio nigripulchritudo identifies virulence-associated traits.</title>
        <authorList>
            <person name="Goudenege D."/>
            <person name="Labreuche Y."/>
            <person name="Krin E."/>
            <person name="Ansquer D."/>
            <person name="Mangenot S."/>
            <person name="Calteau A."/>
            <person name="Medigue C."/>
            <person name="Mazel D."/>
            <person name="Polz M.F."/>
            <person name="Le Roux F."/>
        </authorList>
    </citation>
    <scope>NUCLEOTIDE SEQUENCE [LARGE SCALE GENOMIC DNA]</scope>
    <source>
        <strain evidence="2">SnF1</strain>
    </source>
</reference>
<evidence type="ECO:0000313" key="1">
    <source>
        <dbReference type="EMBL" id="CCO59384.1"/>
    </source>
</evidence>
<dbReference type="PATRIC" id="fig|1260221.3.peg.3221"/>
<dbReference type="AlphaFoldDB" id="U4KHB1"/>
<sequence>MPPNVLVVGNRDNFYSILNRVIYVNIPNWPEAREKTPMDGLTFSEIKEKLNNGYRNSNIDKRIKDILSSVDNKNESKSSLTELRMIIDSVRNIPIGEERIRCMNSIVRTLGEKENLSILLDILGNADYSENPDDRYIVERAKNAKMHSVYGWCGNTLLLESTSNTLEATQSCDPMIGNLLGNDTSTWNLTIHIWQPNTKAIGFDCLKSQNIIAEPPHSHPFDFASCVVTGKLKQSIYEEQDGNESPKGHYRDIELVQVDGVWPPHNVNRPKLLYSKENQVVICEGDSYYMPCNMVHDVEIDPTSALTTPAITLFLSSEYLVMPHAFICQSMADYHNKNTDLKVHAKPLSSKRWHDKIKAISSYLKGEKETLNLNDIVEYPGDYAFFHK</sequence>